<evidence type="ECO:0000256" key="2">
    <source>
        <dbReference type="ARBA" id="ARBA00009145"/>
    </source>
</evidence>
<feature type="region of interest" description="Disordered" evidence="9">
    <location>
        <begin position="131"/>
        <end position="183"/>
    </location>
</feature>
<dbReference type="GO" id="GO:0005737">
    <property type="term" value="C:cytoplasm"/>
    <property type="evidence" value="ECO:0007669"/>
    <property type="project" value="InterPro"/>
</dbReference>
<reference evidence="11 12" key="1">
    <citation type="journal article" date="2018" name="Cell">
        <title>The Chara Genome: Secondary Complexity and Implications for Plant Terrestrialization.</title>
        <authorList>
            <person name="Nishiyama T."/>
            <person name="Sakayama H."/>
            <person name="Vries J.D."/>
            <person name="Buschmann H."/>
            <person name="Saint-Marcoux D."/>
            <person name="Ullrich K.K."/>
            <person name="Haas F.B."/>
            <person name="Vanderstraeten L."/>
            <person name="Becker D."/>
            <person name="Lang D."/>
            <person name="Vosolsobe S."/>
            <person name="Rombauts S."/>
            <person name="Wilhelmsson P.K.I."/>
            <person name="Janitza P."/>
            <person name="Kern R."/>
            <person name="Heyl A."/>
            <person name="Rumpler F."/>
            <person name="Villalobos L.I.A.C."/>
            <person name="Clay J.M."/>
            <person name="Skokan R."/>
            <person name="Toyoda A."/>
            <person name="Suzuki Y."/>
            <person name="Kagoshima H."/>
            <person name="Schijlen E."/>
            <person name="Tajeshwar N."/>
            <person name="Catarino B."/>
            <person name="Hetherington A.J."/>
            <person name="Saltykova A."/>
            <person name="Bonnot C."/>
            <person name="Breuninger H."/>
            <person name="Symeonidi A."/>
            <person name="Radhakrishnan G.V."/>
            <person name="Van Nieuwerburgh F."/>
            <person name="Deforce D."/>
            <person name="Chang C."/>
            <person name="Karol K.G."/>
            <person name="Hedrich R."/>
            <person name="Ulvskov P."/>
            <person name="Glockner G."/>
            <person name="Delwiche C.F."/>
            <person name="Petrasek J."/>
            <person name="Van de Peer Y."/>
            <person name="Friml J."/>
            <person name="Beilby M."/>
            <person name="Dolan L."/>
            <person name="Kohara Y."/>
            <person name="Sugano S."/>
            <person name="Fujiyama A."/>
            <person name="Delaux P.-M."/>
            <person name="Quint M."/>
            <person name="TheiBen G."/>
            <person name="Hagemann M."/>
            <person name="Harholt J."/>
            <person name="Dunand C."/>
            <person name="Zachgo S."/>
            <person name="Langdale J."/>
            <person name="Maumus F."/>
            <person name="Straeten D.V.D."/>
            <person name="Gould S.B."/>
            <person name="Rensing S.A."/>
        </authorList>
    </citation>
    <scope>NUCLEOTIDE SEQUENCE [LARGE SCALE GENOMIC DNA]</scope>
    <source>
        <strain evidence="11 12">S276</strain>
    </source>
</reference>
<dbReference type="CDD" id="cd04237">
    <property type="entry name" value="AAK_NAGS-ABP"/>
    <property type="match status" value="1"/>
</dbReference>
<feature type="compositionally biased region" description="Polar residues" evidence="9">
    <location>
        <begin position="891"/>
        <end position="900"/>
    </location>
</feature>
<dbReference type="Gene3D" id="3.40.1160.10">
    <property type="entry name" value="Acetylglutamate kinase-like"/>
    <property type="match status" value="1"/>
</dbReference>
<evidence type="ECO:0000313" key="12">
    <source>
        <dbReference type="Proteomes" id="UP000265515"/>
    </source>
</evidence>
<dbReference type="SUPFAM" id="SSF53633">
    <property type="entry name" value="Carbamate kinase-like"/>
    <property type="match status" value="2"/>
</dbReference>
<feature type="compositionally biased region" description="Low complexity" evidence="9">
    <location>
        <begin position="136"/>
        <end position="162"/>
    </location>
</feature>
<proteinExistence type="inferred from homology"/>
<dbReference type="PROSITE" id="PS51186">
    <property type="entry name" value="GNAT"/>
    <property type="match status" value="1"/>
</dbReference>
<dbReference type="NCBIfam" id="TIGR01890">
    <property type="entry name" value="N-Ac-Glu-synth"/>
    <property type="match status" value="1"/>
</dbReference>
<accession>A0A388LYI9</accession>
<dbReference type="InterPro" id="IPR033719">
    <property type="entry name" value="NAGS_kin"/>
</dbReference>
<dbReference type="EMBL" id="BFEA01000607">
    <property type="protein sequence ID" value="GBG87331.1"/>
    <property type="molecule type" value="Genomic_DNA"/>
</dbReference>
<dbReference type="InterPro" id="IPR001048">
    <property type="entry name" value="Asp/Glu/Uridylate_kinase"/>
</dbReference>
<evidence type="ECO:0000313" key="11">
    <source>
        <dbReference type="EMBL" id="GBG87331.1"/>
    </source>
</evidence>
<dbReference type="AlphaFoldDB" id="A0A388LYI9"/>
<dbReference type="GO" id="GO:0004042">
    <property type="term" value="F:L-glutamate N-acetyltransferase activity"/>
    <property type="evidence" value="ECO:0007669"/>
    <property type="project" value="InterPro"/>
</dbReference>
<keyword evidence="5" id="KW-0028">Amino-acid biosynthesis</keyword>
<dbReference type="Proteomes" id="UP000265515">
    <property type="component" value="Unassembled WGS sequence"/>
</dbReference>
<evidence type="ECO:0000259" key="10">
    <source>
        <dbReference type="PROSITE" id="PS51186"/>
    </source>
</evidence>
<feature type="compositionally biased region" description="Gly residues" evidence="9">
    <location>
        <begin position="99"/>
        <end position="109"/>
    </location>
</feature>
<evidence type="ECO:0000256" key="9">
    <source>
        <dbReference type="SAM" id="MobiDB-lite"/>
    </source>
</evidence>
<keyword evidence="7" id="KW-0012">Acyltransferase</keyword>
<evidence type="ECO:0000256" key="3">
    <source>
        <dbReference type="ARBA" id="ARBA00012697"/>
    </source>
</evidence>
<dbReference type="Pfam" id="PF00583">
    <property type="entry name" value="Acetyltransf_1"/>
    <property type="match status" value="1"/>
</dbReference>
<keyword evidence="6" id="KW-0808">Transferase</keyword>
<dbReference type="UniPathway" id="UPA00068">
    <property type="reaction ID" value="UER00106"/>
</dbReference>
<dbReference type="GO" id="GO:0006526">
    <property type="term" value="P:L-arginine biosynthetic process"/>
    <property type="evidence" value="ECO:0007669"/>
    <property type="project" value="UniProtKB-UniPathway"/>
</dbReference>
<evidence type="ECO:0000256" key="4">
    <source>
        <dbReference type="ARBA" id="ARBA00022571"/>
    </source>
</evidence>
<feature type="region of interest" description="Disordered" evidence="9">
    <location>
        <begin position="589"/>
        <end position="677"/>
    </location>
</feature>
<evidence type="ECO:0000256" key="6">
    <source>
        <dbReference type="ARBA" id="ARBA00022679"/>
    </source>
</evidence>
<dbReference type="EC" id="2.3.1.1" evidence="3"/>
<comment type="pathway">
    <text evidence="1">Amino-acid biosynthesis; L-arginine biosynthesis; N(2)-acetyl-L-ornithine from L-glutamate: step 1/4.</text>
</comment>
<feature type="compositionally biased region" description="Basic and acidic residues" evidence="9">
    <location>
        <begin position="262"/>
        <end position="276"/>
    </location>
</feature>
<comment type="caution">
    <text evidence="11">The sequence shown here is derived from an EMBL/GenBank/DDBJ whole genome shotgun (WGS) entry which is preliminary data.</text>
</comment>
<evidence type="ECO:0000256" key="5">
    <source>
        <dbReference type="ARBA" id="ARBA00022605"/>
    </source>
</evidence>
<evidence type="ECO:0000256" key="8">
    <source>
        <dbReference type="ARBA" id="ARBA00048372"/>
    </source>
</evidence>
<organism evidence="11 12">
    <name type="scientific">Chara braunii</name>
    <name type="common">Braun's stonewort</name>
    <dbReference type="NCBI Taxonomy" id="69332"/>
    <lineage>
        <taxon>Eukaryota</taxon>
        <taxon>Viridiplantae</taxon>
        <taxon>Streptophyta</taxon>
        <taxon>Charophyceae</taxon>
        <taxon>Charales</taxon>
        <taxon>Characeae</taxon>
        <taxon>Chara</taxon>
    </lineage>
</organism>
<dbReference type="CDD" id="cd04301">
    <property type="entry name" value="NAT_SF"/>
    <property type="match status" value="1"/>
</dbReference>
<gene>
    <name evidence="11" type="ORF">CBR_g45391</name>
</gene>
<feature type="compositionally biased region" description="Gly residues" evidence="9">
    <location>
        <begin position="309"/>
        <end position="319"/>
    </location>
</feature>
<keyword evidence="12" id="KW-1185">Reference proteome</keyword>
<dbReference type="PANTHER" id="PTHR30602:SF12">
    <property type="entry name" value="AMINO-ACID ACETYLTRANSFERASE NAGS1, CHLOROPLASTIC-RELATED"/>
    <property type="match status" value="1"/>
</dbReference>
<comment type="similarity">
    <text evidence="2">Belongs to the acetyltransferase family. ArgA subfamily.</text>
</comment>
<dbReference type="SUPFAM" id="SSF55729">
    <property type="entry name" value="Acyl-CoA N-acyltransferases (Nat)"/>
    <property type="match status" value="1"/>
</dbReference>
<dbReference type="Gene3D" id="3.40.630.30">
    <property type="match status" value="1"/>
</dbReference>
<name>A0A388LYI9_CHABU</name>
<dbReference type="STRING" id="69332.A0A388LYI9"/>
<protein>
    <recommendedName>
        <fullName evidence="3">amino-acid N-acetyltransferase</fullName>
        <ecNumber evidence="3">2.3.1.1</ecNumber>
    </recommendedName>
</protein>
<keyword evidence="4" id="KW-0055">Arginine biosynthesis</keyword>
<dbReference type="InterPro" id="IPR010167">
    <property type="entry name" value="NH2A_AcTrfase"/>
</dbReference>
<evidence type="ECO:0000256" key="1">
    <source>
        <dbReference type="ARBA" id="ARBA00004925"/>
    </source>
</evidence>
<feature type="compositionally biased region" description="Polar residues" evidence="9">
    <location>
        <begin position="277"/>
        <end position="289"/>
    </location>
</feature>
<dbReference type="InterPro" id="IPR016181">
    <property type="entry name" value="Acyl_CoA_acyltransferase"/>
</dbReference>
<feature type="region of interest" description="Disordered" evidence="9">
    <location>
        <begin position="885"/>
        <end position="936"/>
    </location>
</feature>
<feature type="region of interest" description="Disordered" evidence="9">
    <location>
        <begin position="96"/>
        <end position="115"/>
    </location>
</feature>
<dbReference type="OrthoDB" id="438291at2759"/>
<dbReference type="InterPro" id="IPR036393">
    <property type="entry name" value="AceGlu_kinase-like_sf"/>
</dbReference>
<dbReference type="PANTHER" id="PTHR30602">
    <property type="entry name" value="AMINO-ACID ACETYLTRANSFERASE"/>
    <property type="match status" value="1"/>
</dbReference>
<comment type="catalytic activity">
    <reaction evidence="8">
        <text>L-glutamate + acetyl-CoA = N-acetyl-L-glutamate + CoA + H(+)</text>
        <dbReference type="Rhea" id="RHEA:24292"/>
        <dbReference type="ChEBI" id="CHEBI:15378"/>
        <dbReference type="ChEBI" id="CHEBI:29985"/>
        <dbReference type="ChEBI" id="CHEBI:44337"/>
        <dbReference type="ChEBI" id="CHEBI:57287"/>
        <dbReference type="ChEBI" id="CHEBI:57288"/>
        <dbReference type="EC" id="2.3.1.1"/>
    </reaction>
</comment>
<dbReference type="HAMAP" id="MF_01105">
    <property type="entry name" value="N_acetyl_glu_synth"/>
    <property type="match status" value="1"/>
</dbReference>
<feature type="domain" description="N-acetyltransferase" evidence="10">
    <location>
        <begin position="732"/>
        <end position="868"/>
    </location>
</feature>
<evidence type="ECO:0000256" key="7">
    <source>
        <dbReference type="ARBA" id="ARBA00023315"/>
    </source>
</evidence>
<feature type="compositionally biased region" description="Polar residues" evidence="9">
    <location>
        <begin position="243"/>
        <end position="254"/>
    </location>
</feature>
<dbReference type="InterPro" id="IPR000182">
    <property type="entry name" value="GNAT_dom"/>
</dbReference>
<dbReference type="Gramene" id="GBG87331">
    <property type="protein sequence ID" value="GBG87331"/>
    <property type="gene ID" value="CBR_g45391"/>
</dbReference>
<feature type="region of interest" description="Disordered" evidence="9">
    <location>
        <begin position="238"/>
        <end position="326"/>
    </location>
</feature>
<dbReference type="Pfam" id="PF00696">
    <property type="entry name" value="AA_kinase"/>
    <property type="match status" value="1"/>
</dbReference>
<sequence>MEVVALTGSRSLFAVRDETGSVSGCRSGLGEGCSRRGGGKVGGERSWRVQGRSLLLGERRKFTEVNLNNNVLSAATMQLEAAQPAAAHAAAALLPRSGSGSGSGGGSGSRSGSRRRGLSCELCLKKASSSERRPRLSSSARPAFGAIAPSSSSSSTSTSTPSLRLCRNSGGRQNGGSVRTPARAMPIPWWSSEEDMISNQVVAETCFARRRSGKCGAPPPAHRRAAGHRFCLSAADRFPPPSTTVSTMPNSGSIGENADAVSDDKDTSTRNRDASAEHSSNGDWTQSSTTEEDFGSGDVTTSTTTTVNGTGGEELVGGGREQDECPGDELRAAAEKAEEAYQRQFVSWFRESWPYIQEHRGCTFVLVIPGKVVTQRKAFYGILQDVALLHGLGIRMLLVVGASELINSLLRKRGAEASFALGHRVTDEVALEAAMEAAGRIRVDIEAKLSKGPAIPMLRRHGKNDRWHDVGISVSSGNYVAAKRVGVVDGVDFGATGEVKKLDTVRIRERLSSGCVVVLSNLGYSSTGDVLNCNTYDVARSAAISLGADKLLCMTDGPVLADNGRIIKWMTLQQGEALIREHGGLHHIFPATGHPYHPGSGPNKNIAPGQRSSRRGKAPPPPPPTDGATAAVGVGGGGDAVHGKVDSAEQQDANQHHHGQQQPVGKSREEEVPSSSKSTCARYLAELATAVDACTGGVRRVHLIDSSVEGALLLELYTRDGMGTMISNDMYEGMRAARRQDLEAIANLLAPLQEIGVLVKRSEKQLLQELPYYTVIERDANIIACAALFPHFQEKCAEVASFVVSPDCRGHGLGDNLLAYVEKHAAEMGLERLFLLTTRTADWFVQRGFLPADSCVIPEERRAKINLQRNSKYFLKNLKEHRSAVGRASGATHTSASVQSELRFYRVEDDEEEDAPPSPSPCRQSANADPLGEFDW</sequence>
<feature type="compositionally biased region" description="Low complexity" evidence="9">
    <location>
        <begin position="296"/>
        <end position="308"/>
    </location>
</feature>